<dbReference type="InterPro" id="IPR010130">
    <property type="entry name" value="T1SS_OMP_TolC"/>
</dbReference>
<dbReference type="InterPro" id="IPR003423">
    <property type="entry name" value="OMP_efflux"/>
</dbReference>
<comment type="subcellular location">
    <subcellularLocation>
        <location evidence="1">Cell outer membrane</location>
    </subcellularLocation>
</comment>
<dbReference type="PANTHER" id="PTHR30026">
    <property type="entry name" value="OUTER MEMBRANE PROTEIN TOLC"/>
    <property type="match status" value="1"/>
</dbReference>
<evidence type="ECO:0000313" key="8">
    <source>
        <dbReference type="EMBL" id="TNC73122.1"/>
    </source>
</evidence>
<evidence type="ECO:0000256" key="5">
    <source>
        <dbReference type="ARBA" id="ARBA00022692"/>
    </source>
</evidence>
<keyword evidence="9" id="KW-1185">Reference proteome</keyword>
<evidence type="ECO:0000256" key="6">
    <source>
        <dbReference type="ARBA" id="ARBA00023136"/>
    </source>
</evidence>
<dbReference type="SUPFAM" id="SSF56954">
    <property type="entry name" value="Outer membrane efflux proteins (OEP)"/>
    <property type="match status" value="1"/>
</dbReference>
<keyword evidence="5" id="KW-0812">Transmembrane</keyword>
<dbReference type="NCBIfam" id="TIGR01844">
    <property type="entry name" value="type_I_sec_TolC"/>
    <property type="match status" value="1"/>
</dbReference>
<protein>
    <submittedName>
        <fullName evidence="8">TolC family outer membrane protein</fullName>
    </submittedName>
</protein>
<accession>A0A5C4NG67</accession>
<dbReference type="PANTHER" id="PTHR30026:SF22">
    <property type="entry name" value="OUTER MEMBRANE EFFLUX PROTEIN"/>
    <property type="match status" value="1"/>
</dbReference>
<evidence type="ECO:0000256" key="1">
    <source>
        <dbReference type="ARBA" id="ARBA00004442"/>
    </source>
</evidence>
<dbReference type="GO" id="GO:1990281">
    <property type="term" value="C:efflux pump complex"/>
    <property type="evidence" value="ECO:0007669"/>
    <property type="project" value="TreeGrafter"/>
</dbReference>
<dbReference type="GO" id="GO:0009279">
    <property type="term" value="C:cell outer membrane"/>
    <property type="evidence" value="ECO:0007669"/>
    <property type="project" value="UniProtKB-SubCell"/>
</dbReference>
<proteinExistence type="inferred from homology"/>
<dbReference type="InterPro" id="IPR051906">
    <property type="entry name" value="TolC-like"/>
</dbReference>
<dbReference type="GO" id="GO:0015288">
    <property type="term" value="F:porin activity"/>
    <property type="evidence" value="ECO:0007669"/>
    <property type="project" value="TreeGrafter"/>
</dbReference>
<keyword evidence="6" id="KW-0472">Membrane</keyword>
<keyword evidence="4" id="KW-1134">Transmembrane beta strand</keyword>
<evidence type="ECO:0000256" key="2">
    <source>
        <dbReference type="ARBA" id="ARBA00007613"/>
    </source>
</evidence>
<evidence type="ECO:0000256" key="4">
    <source>
        <dbReference type="ARBA" id="ARBA00022452"/>
    </source>
</evidence>
<reference evidence="8 9" key="1">
    <citation type="submission" date="2019-06" db="EMBL/GenBank/DDBJ databases">
        <authorList>
            <person name="Jiang L."/>
        </authorList>
    </citation>
    <scope>NUCLEOTIDE SEQUENCE [LARGE SCALE GENOMIC DNA]</scope>
    <source>
        <strain evidence="8 9">YIM 48858</strain>
    </source>
</reference>
<keyword evidence="3" id="KW-0813">Transport</keyword>
<dbReference type="GO" id="GO:0015562">
    <property type="term" value="F:efflux transmembrane transporter activity"/>
    <property type="evidence" value="ECO:0007669"/>
    <property type="project" value="InterPro"/>
</dbReference>
<dbReference type="Gene3D" id="1.20.1600.10">
    <property type="entry name" value="Outer membrane efflux proteins (OEP)"/>
    <property type="match status" value="1"/>
</dbReference>
<comment type="similarity">
    <text evidence="2">Belongs to the outer membrane factor (OMF) (TC 1.B.17) family.</text>
</comment>
<evidence type="ECO:0000313" key="9">
    <source>
        <dbReference type="Proteomes" id="UP000305709"/>
    </source>
</evidence>
<name>A0A5C4NG67_9RHOB</name>
<dbReference type="OrthoDB" id="9789368at2"/>
<evidence type="ECO:0000256" key="7">
    <source>
        <dbReference type="ARBA" id="ARBA00023237"/>
    </source>
</evidence>
<keyword evidence="7" id="KW-0998">Cell outer membrane</keyword>
<gene>
    <name evidence="8" type="ORF">FHG71_07275</name>
</gene>
<comment type="caution">
    <text evidence="8">The sequence shown here is derived from an EMBL/GenBank/DDBJ whole genome shotgun (WGS) entry which is preliminary data.</text>
</comment>
<dbReference type="AlphaFoldDB" id="A0A5C4NG67"/>
<dbReference type="EMBL" id="VDFV01000005">
    <property type="protein sequence ID" value="TNC73122.1"/>
    <property type="molecule type" value="Genomic_DNA"/>
</dbReference>
<dbReference type="Pfam" id="PF02321">
    <property type="entry name" value="OEP"/>
    <property type="match status" value="2"/>
</dbReference>
<organism evidence="8 9">
    <name type="scientific">Rubellimicrobium roseum</name>
    <dbReference type="NCBI Taxonomy" id="687525"/>
    <lineage>
        <taxon>Bacteria</taxon>
        <taxon>Pseudomonadati</taxon>
        <taxon>Pseudomonadota</taxon>
        <taxon>Alphaproteobacteria</taxon>
        <taxon>Rhodobacterales</taxon>
        <taxon>Roseobacteraceae</taxon>
        <taxon>Rubellimicrobium</taxon>
    </lineage>
</organism>
<sequence length="456" mass="48325">MALLLGSTAVRAETLADTLAFGYESSGLIEQNRAVLRAADEDVAQAVASLRPVLSWQAELARSFTRNEDGLNLTGDTSTVSDSASLSLLASLTLYDGGQRRLTIDLQKEVVLATREGLRDTERQVLEQIVTAYQEVRRRSAFVSLRESNVRVIGQELQAARDRFEVGEITRTDVALAEAQLAAARSELVADQGGLAQAVAAFRAAVGRAPGQLQPAAPARVPATLDEAVQIALRTHPALRQAQHQVAANEIAILSTEASLRPQVQLEARPSINNSLDGGSSTLGASIGLSAGGEIYSGGARASQIRQAQADRDASRAQLIETSRNIVQSVSIAYSNLEVARATLVAFQEQVRAAQSAFEGVREEATLGARTTLDVLEAEQDLLDARTNLAGAEIDEVLASYQVLSAAGLLTVENLGLAVAVYDPTAYYNLVDDAPARGSEQGRALDRVLQSIGAGD</sequence>
<dbReference type="Proteomes" id="UP000305709">
    <property type="component" value="Unassembled WGS sequence"/>
</dbReference>
<evidence type="ECO:0000256" key="3">
    <source>
        <dbReference type="ARBA" id="ARBA00022448"/>
    </source>
</evidence>